<feature type="non-terminal residue" evidence="1">
    <location>
        <position position="1"/>
    </location>
</feature>
<gene>
    <name evidence="1" type="ORF">GGI18_006430</name>
</gene>
<organism evidence="1 2">
    <name type="scientific">Coemansia linderi</name>
    <dbReference type="NCBI Taxonomy" id="2663919"/>
    <lineage>
        <taxon>Eukaryota</taxon>
        <taxon>Fungi</taxon>
        <taxon>Fungi incertae sedis</taxon>
        <taxon>Zoopagomycota</taxon>
        <taxon>Kickxellomycotina</taxon>
        <taxon>Kickxellomycetes</taxon>
        <taxon>Kickxellales</taxon>
        <taxon>Kickxellaceae</taxon>
        <taxon>Coemansia</taxon>
    </lineage>
</organism>
<evidence type="ECO:0000313" key="2">
    <source>
        <dbReference type="Proteomes" id="UP001140066"/>
    </source>
</evidence>
<proteinExistence type="predicted"/>
<protein>
    <submittedName>
        <fullName evidence="1">Uncharacterized protein</fullName>
    </submittedName>
</protein>
<comment type="caution">
    <text evidence="1">The sequence shown here is derived from an EMBL/GenBank/DDBJ whole genome shotgun (WGS) entry which is preliminary data.</text>
</comment>
<dbReference type="Proteomes" id="UP001140066">
    <property type="component" value="Unassembled WGS sequence"/>
</dbReference>
<evidence type="ECO:0000313" key="1">
    <source>
        <dbReference type="EMBL" id="KAJ2764491.1"/>
    </source>
</evidence>
<dbReference type="EMBL" id="JANBUK010004271">
    <property type="protein sequence ID" value="KAJ2764491.1"/>
    <property type="molecule type" value="Genomic_DNA"/>
</dbReference>
<keyword evidence="2" id="KW-1185">Reference proteome</keyword>
<reference evidence="1" key="1">
    <citation type="submission" date="2022-07" db="EMBL/GenBank/DDBJ databases">
        <title>Phylogenomic reconstructions and comparative analyses of Kickxellomycotina fungi.</title>
        <authorList>
            <person name="Reynolds N.K."/>
            <person name="Stajich J.E."/>
            <person name="Barry K."/>
            <person name="Grigoriev I.V."/>
            <person name="Crous P."/>
            <person name="Smith M.E."/>
        </authorList>
    </citation>
    <scope>NUCLEOTIDE SEQUENCE</scope>
    <source>
        <strain evidence="1">BCRC 34191</strain>
    </source>
</reference>
<sequence length="266" mass="27229">LGTGEEEEEVDDEVFIGHQQQQGGHTGDGVDELIEQQQKQLGEETGGGDPQQHQSLPPCEQTGDGGFIAPQQQSQPCELEEDELQSQLCGHPDTLLVEANDDCRIKLTFCTGKYVAAPPVPMEPIGTIGPIGPPGICDMLGAAIIPCIEGAADIPTVGVPATMGTNGCTAGFPGTIGANGNIGRPLGAIGIGGKALTNPCIPLLAATGTNADTVTVGCPPDICEIVGLNTIVVMLVAYPASSSLSSEALSSLSALRRWFCATEGAL</sequence>
<name>A0ACC1JNZ9_9FUNG</name>
<accession>A0ACC1JNZ9</accession>